<feature type="signal peptide" evidence="1">
    <location>
        <begin position="1"/>
        <end position="31"/>
    </location>
</feature>
<keyword evidence="1" id="KW-0732">Signal</keyword>
<dbReference type="RefSeq" id="WP_285660942.1">
    <property type="nucleotide sequence ID" value="NZ_BSTX01000001.1"/>
</dbReference>
<dbReference type="InterPro" id="IPR032109">
    <property type="entry name" value="Big_3_5"/>
</dbReference>
<dbReference type="InterPro" id="IPR013783">
    <property type="entry name" value="Ig-like_fold"/>
</dbReference>
<gene>
    <name evidence="3" type="ORF">Afil01_05180</name>
</gene>
<accession>A0A9W6W7P9</accession>
<sequence>MRTRLSRVIALLAATAATALTLLVSASPAQAESPILGVLSLSAASGTVTDTPFVASATTNAPCPSGYGDNASLRAGKPGGPYALLGRIGGDGGYDTAASVTLPASRSLTTVLGGTPADGDYEVVVTCSGVLTGVHPKSFSTYITVTGADWRVKAAAATTTTVRGSAHVVKAGRTLTLTAAVTPAGNGPVTFTDGTTALGTVQAAAGTATLATTGLAKGWHQIGASFTPDDPRAQLASSSKCSWWVYVY</sequence>
<dbReference type="AlphaFoldDB" id="A0A9W6W7P9"/>
<evidence type="ECO:0000313" key="3">
    <source>
        <dbReference type="EMBL" id="GLZ75711.1"/>
    </source>
</evidence>
<feature type="chain" id="PRO_5040924518" description="Bacterial Ig-like domain-containing protein" evidence="1">
    <location>
        <begin position="32"/>
        <end position="248"/>
    </location>
</feature>
<evidence type="ECO:0000313" key="4">
    <source>
        <dbReference type="Proteomes" id="UP001165079"/>
    </source>
</evidence>
<comment type="caution">
    <text evidence="3">The sequence shown here is derived from an EMBL/GenBank/DDBJ whole genome shotgun (WGS) entry which is preliminary data.</text>
</comment>
<protein>
    <recommendedName>
        <fullName evidence="2">Bacterial Ig-like domain-containing protein</fullName>
    </recommendedName>
</protein>
<dbReference type="Gene3D" id="2.60.40.10">
    <property type="entry name" value="Immunoglobulins"/>
    <property type="match status" value="1"/>
</dbReference>
<evidence type="ECO:0000256" key="1">
    <source>
        <dbReference type="SAM" id="SignalP"/>
    </source>
</evidence>
<dbReference type="EMBL" id="BSTX01000001">
    <property type="protein sequence ID" value="GLZ75711.1"/>
    <property type="molecule type" value="Genomic_DNA"/>
</dbReference>
<dbReference type="Pfam" id="PF16640">
    <property type="entry name" value="Big_3_5"/>
    <property type="match status" value="1"/>
</dbReference>
<organism evidence="3 4">
    <name type="scientific">Actinorhabdospora filicis</name>
    <dbReference type="NCBI Taxonomy" id="1785913"/>
    <lineage>
        <taxon>Bacteria</taxon>
        <taxon>Bacillati</taxon>
        <taxon>Actinomycetota</taxon>
        <taxon>Actinomycetes</taxon>
        <taxon>Micromonosporales</taxon>
        <taxon>Micromonosporaceae</taxon>
        <taxon>Actinorhabdospora</taxon>
    </lineage>
</organism>
<dbReference type="GO" id="GO:0005975">
    <property type="term" value="P:carbohydrate metabolic process"/>
    <property type="evidence" value="ECO:0007669"/>
    <property type="project" value="UniProtKB-ARBA"/>
</dbReference>
<reference evidence="3" key="1">
    <citation type="submission" date="2023-03" db="EMBL/GenBank/DDBJ databases">
        <title>Actinorhabdospora filicis NBRC 111898.</title>
        <authorList>
            <person name="Ichikawa N."/>
            <person name="Sato H."/>
            <person name="Tonouchi N."/>
        </authorList>
    </citation>
    <scope>NUCLEOTIDE SEQUENCE</scope>
    <source>
        <strain evidence="3">NBRC 111898</strain>
    </source>
</reference>
<keyword evidence="4" id="KW-1185">Reference proteome</keyword>
<evidence type="ECO:0000259" key="2">
    <source>
        <dbReference type="Pfam" id="PF16640"/>
    </source>
</evidence>
<dbReference type="Proteomes" id="UP001165079">
    <property type="component" value="Unassembled WGS sequence"/>
</dbReference>
<name>A0A9W6W7P9_9ACTN</name>
<proteinExistence type="predicted"/>
<feature type="domain" description="Bacterial Ig-like" evidence="2">
    <location>
        <begin position="166"/>
        <end position="234"/>
    </location>
</feature>